<keyword evidence="8" id="KW-0325">Glycoprotein</keyword>
<dbReference type="OrthoDB" id="3053196at2759"/>
<evidence type="ECO:0000256" key="3">
    <source>
        <dbReference type="ARBA" id="ARBA00022679"/>
    </source>
</evidence>
<dbReference type="InterPro" id="IPR016439">
    <property type="entry name" value="Lag1/Lac1-like"/>
</dbReference>
<evidence type="ECO:0000256" key="4">
    <source>
        <dbReference type="ARBA" id="ARBA00022692"/>
    </source>
</evidence>
<reference evidence="13" key="2">
    <citation type="submission" date="2021-01" db="EMBL/GenBank/DDBJ databases">
        <authorList>
            <person name="Schikora-Tamarit M.A."/>
        </authorList>
    </citation>
    <scope>NUCLEOTIDE SEQUENCE</scope>
    <source>
        <strain evidence="13">CBS6341</strain>
    </source>
</reference>
<organism evidence="13 14">
    <name type="scientific">Wickerhamomyces mucosus</name>
    <dbReference type="NCBI Taxonomy" id="1378264"/>
    <lineage>
        <taxon>Eukaryota</taxon>
        <taxon>Fungi</taxon>
        <taxon>Dikarya</taxon>
        <taxon>Ascomycota</taxon>
        <taxon>Saccharomycotina</taxon>
        <taxon>Saccharomycetes</taxon>
        <taxon>Phaffomycetales</taxon>
        <taxon>Wickerhamomycetaceae</taxon>
        <taxon>Wickerhamomyces</taxon>
    </lineage>
</organism>
<evidence type="ECO:0000256" key="7">
    <source>
        <dbReference type="ARBA" id="ARBA00023136"/>
    </source>
</evidence>
<feature type="domain" description="TLC" evidence="12">
    <location>
        <begin position="144"/>
        <end position="360"/>
    </location>
</feature>
<dbReference type="SMART" id="SM00724">
    <property type="entry name" value="TLC"/>
    <property type="match status" value="1"/>
</dbReference>
<evidence type="ECO:0000256" key="8">
    <source>
        <dbReference type="ARBA" id="ARBA00023180"/>
    </source>
</evidence>
<feature type="transmembrane region" description="Helical" evidence="11">
    <location>
        <begin position="57"/>
        <end position="75"/>
    </location>
</feature>
<sequence length="393" mass="46800">MNVGYRRVRSLSTSKESPEDLKASRDRITSLSRDSKTDTEIISKILTAFIELNYRHTWLSSLLILLITYGSYLLSGNYTESNPLYKFVAISYKDEISGEYGKGWKDLTFVSYYIVFFSFLREFVMQIILKPLSIKLLEPRGKMVKLNRFLEQSYAIFYYLFTGPAGFYIMYHSDLWYFNTYNMYATYPNFTNEYYYKLFYLLQGSFWAQQVIILILQVEKPRKDFLELVVHHAITILLIWLSYTFHFTKMGLSIYITMDVSDIFLSISKNLNYLDLKAQEPAFIIFIISWIYLRHYINLKILWSLLTEFQTVGNFTLNFATQQYKCWISQPIIITLLGVLQILNLYWLFLIFRVLYRMLFLNTINDERSDSEDEIEQLDEHEDLPIPESKKEQ</sequence>
<keyword evidence="5" id="KW-0256">Endoplasmic reticulum</keyword>
<evidence type="ECO:0000256" key="6">
    <source>
        <dbReference type="ARBA" id="ARBA00022989"/>
    </source>
</evidence>
<dbReference type="AlphaFoldDB" id="A0A9P8TI64"/>
<accession>A0A9P8TI64</accession>
<feature type="transmembrane region" description="Helical" evidence="11">
    <location>
        <begin position="198"/>
        <end position="216"/>
    </location>
</feature>
<dbReference type="InterPro" id="IPR006634">
    <property type="entry name" value="TLC-dom"/>
</dbReference>
<keyword evidence="3" id="KW-0808">Transferase</keyword>
<proteinExistence type="inferred from homology"/>
<evidence type="ECO:0000256" key="5">
    <source>
        <dbReference type="ARBA" id="ARBA00022824"/>
    </source>
</evidence>
<feature type="transmembrane region" description="Helical" evidence="11">
    <location>
        <begin position="110"/>
        <end position="132"/>
    </location>
</feature>
<evidence type="ECO:0000256" key="9">
    <source>
        <dbReference type="PROSITE-ProRule" id="PRU00205"/>
    </source>
</evidence>
<dbReference type="Proteomes" id="UP000769528">
    <property type="component" value="Unassembled WGS sequence"/>
</dbReference>
<reference evidence="13" key="1">
    <citation type="journal article" date="2021" name="Open Biol.">
        <title>Shared evolutionary footprints suggest mitochondrial oxidative damage underlies multiple complex I losses in fungi.</title>
        <authorList>
            <person name="Schikora-Tamarit M.A."/>
            <person name="Marcet-Houben M."/>
            <person name="Nosek J."/>
            <person name="Gabaldon T."/>
        </authorList>
    </citation>
    <scope>NUCLEOTIDE SEQUENCE</scope>
    <source>
        <strain evidence="13">CBS6341</strain>
    </source>
</reference>
<feature type="transmembrane region" description="Helical" evidence="11">
    <location>
        <begin position="153"/>
        <end position="171"/>
    </location>
</feature>
<comment type="caution">
    <text evidence="13">The sequence shown here is derived from an EMBL/GenBank/DDBJ whole genome shotgun (WGS) entry which is preliminary data.</text>
</comment>
<evidence type="ECO:0000256" key="1">
    <source>
        <dbReference type="ARBA" id="ARBA00004477"/>
    </source>
</evidence>
<dbReference type="PANTHER" id="PTHR12560:SF11">
    <property type="entry name" value="CERAMIDE SYNTHASE LAC1-RELATED"/>
    <property type="match status" value="1"/>
</dbReference>
<keyword evidence="4 9" id="KW-0812">Transmembrane</keyword>
<evidence type="ECO:0000256" key="10">
    <source>
        <dbReference type="SAM" id="MobiDB-lite"/>
    </source>
</evidence>
<evidence type="ECO:0000256" key="11">
    <source>
        <dbReference type="SAM" id="Phobius"/>
    </source>
</evidence>
<dbReference type="PROSITE" id="PS50922">
    <property type="entry name" value="TLC"/>
    <property type="match status" value="1"/>
</dbReference>
<feature type="transmembrane region" description="Helical" evidence="11">
    <location>
        <begin position="228"/>
        <end position="246"/>
    </location>
</feature>
<dbReference type="Pfam" id="PF03798">
    <property type="entry name" value="TRAM_LAG1_CLN8"/>
    <property type="match status" value="1"/>
</dbReference>
<protein>
    <recommendedName>
        <fullName evidence="12">TLC domain-containing protein</fullName>
    </recommendedName>
</protein>
<evidence type="ECO:0000313" key="13">
    <source>
        <dbReference type="EMBL" id="KAH3679729.1"/>
    </source>
</evidence>
<dbReference type="GO" id="GO:0005789">
    <property type="term" value="C:endoplasmic reticulum membrane"/>
    <property type="evidence" value="ECO:0007669"/>
    <property type="project" value="UniProtKB-SubCell"/>
</dbReference>
<evidence type="ECO:0000259" key="12">
    <source>
        <dbReference type="PROSITE" id="PS50922"/>
    </source>
</evidence>
<gene>
    <name evidence="13" type="ORF">WICMUC_000760</name>
</gene>
<keyword evidence="6 11" id="KW-1133">Transmembrane helix</keyword>
<feature type="region of interest" description="Disordered" evidence="10">
    <location>
        <begin position="370"/>
        <end position="393"/>
    </location>
</feature>
<comment type="subcellular location">
    <subcellularLocation>
        <location evidence="1">Endoplasmic reticulum membrane</location>
        <topology evidence="1">Multi-pass membrane protein</topology>
    </subcellularLocation>
</comment>
<feature type="compositionally biased region" description="Acidic residues" evidence="10">
    <location>
        <begin position="370"/>
        <end position="382"/>
    </location>
</feature>
<dbReference type="EMBL" id="JAEUBF010000249">
    <property type="protein sequence ID" value="KAH3679729.1"/>
    <property type="molecule type" value="Genomic_DNA"/>
</dbReference>
<name>A0A9P8TI64_9ASCO</name>
<feature type="transmembrane region" description="Helical" evidence="11">
    <location>
        <begin position="283"/>
        <end position="307"/>
    </location>
</feature>
<feature type="transmembrane region" description="Helical" evidence="11">
    <location>
        <begin position="327"/>
        <end position="352"/>
    </location>
</feature>
<dbReference type="PANTHER" id="PTHR12560">
    <property type="entry name" value="LONGEVITY ASSURANCE FACTOR 1 LAG1"/>
    <property type="match status" value="1"/>
</dbReference>
<evidence type="ECO:0000256" key="2">
    <source>
        <dbReference type="ARBA" id="ARBA00009808"/>
    </source>
</evidence>
<feature type="region of interest" description="Disordered" evidence="10">
    <location>
        <begin position="1"/>
        <end position="24"/>
    </location>
</feature>
<keyword evidence="7 9" id="KW-0472">Membrane</keyword>
<evidence type="ECO:0000313" key="14">
    <source>
        <dbReference type="Proteomes" id="UP000769528"/>
    </source>
</evidence>
<comment type="similarity">
    <text evidence="2">Belongs to the sphingosine N-acyltransferase family.</text>
</comment>
<dbReference type="GO" id="GO:0050291">
    <property type="term" value="F:sphingosine N-acyltransferase activity"/>
    <property type="evidence" value="ECO:0007669"/>
    <property type="project" value="InterPro"/>
</dbReference>
<keyword evidence="14" id="KW-1185">Reference proteome</keyword>
<dbReference type="GO" id="GO:0046513">
    <property type="term" value="P:ceramide biosynthetic process"/>
    <property type="evidence" value="ECO:0007669"/>
    <property type="project" value="InterPro"/>
</dbReference>